<dbReference type="Proteomes" id="UP000184330">
    <property type="component" value="Unassembled WGS sequence"/>
</dbReference>
<proteinExistence type="predicted"/>
<evidence type="ECO:0000313" key="2">
    <source>
        <dbReference type="Proteomes" id="UP000184330"/>
    </source>
</evidence>
<accession>A0A1L7X173</accession>
<dbReference type="AlphaFoldDB" id="A0A1L7X173"/>
<organism evidence="1 2">
    <name type="scientific">Phialocephala subalpina</name>
    <dbReference type="NCBI Taxonomy" id="576137"/>
    <lineage>
        <taxon>Eukaryota</taxon>
        <taxon>Fungi</taxon>
        <taxon>Dikarya</taxon>
        <taxon>Ascomycota</taxon>
        <taxon>Pezizomycotina</taxon>
        <taxon>Leotiomycetes</taxon>
        <taxon>Helotiales</taxon>
        <taxon>Mollisiaceae</taxon>
        <taxon>Phialocephala</taxon>
        <taxon>Phialocephala fortinii species complex</taxon>
    </lineage>
</organism>
<dbReference type="OrthoDB" id="10254945at2759"/>
<keyword evidence="2" id="KW-1185">Reference proteome</keyword>
<name>A0A1L7X173_9HELO</name>
<dbReference type="EMBL" id="FJOG01000012">
    <property type="protein sequence ID" value="CZR58766.1"/>
    <property type="molecule type" value="Genomic_DNA"/>
</dbReference>
<reference evidence="1 2" key="1">
    <citation type="submission" date="2016-03" db="EMBL/GenBank/DDBJ databases">
        <authorList>
            <person name="Ploux O."/>
        </authorList>
    </citation>
    <scope>NUCLEOTIDE SEQUENCE [LARGE SCALE GENOMIC DNA]</scope>
    <source>
        <strain evidence="1 2">UAMH 11012</strain>
    </source>
</reference>
<protein>
    <submittedName>
        <fullName evidence="1">Uncharacterized protein</fullName>
    </submittedName>
</protein>
<sequence length="197" mass="22638">MSQSAKTDLAQKYTHPVNVVDNLDHNPIGNYDPFKSGMTPIDQISDPTFPELEGQERLEKYQRSRFDGFTTSELKIMKCLAFFAEDSGNMRLDWNVPIHQIFQRPNWLLPTPKHEAPFPLGKGRFGFWKVDTLNVWNAIEPSLKIATVILESTHSINLLLIQGKQRGLGVWAGRCYPEDEILIARSVYILRLRPEAW</sequence>
<dbReference type="STRING" id="576137.A0A1L7X173"/>
<evidence type="ECO:0000313" key="1">
    <source>
        <dbReference type="EMBL" id="CZR58766.1"/>
    </source>
</evidence>
<gene>
    <name evidence="1" type="ORF">PAC_08658</name>
</gene>